<dbReference type="CDD" id="cd04182">
    <property type="entry name" value="GT_2_like_f"/>
    <property type="match status" value="1"/>
</dbReference>
<dbReference type="SUPFAM" id="SSF53448">
    <property type="entry name" value="Nucleotide-diphospho-sugar transferases"/>
    <property type="match status" value="1"/>
</dbReference>
<dbReference type="PANTHER" id="PTHR43777">
    <property type="entry name" value="MOLYBDENUM COFACTOR CYTIDYLYLTRANSFERASE"/>
    <property type="match status" value="1"/>
</dbReference>
<dbReference type="GO" id="GO:0016779">
    <property type="term" value="F:nucleotidyltransferase activity"/>
    <property type="evidence" value="ECO:0007669"/>
    <property type="project" value="UniProtKB-ARBA"/>
</dbReference>
<accession>A0A250KTY1</accession>
<evidence type="ECO:0000313" key="4">
    <source>
        <dbReference type="Proteomes" id="UP000266313"/>
    </source>
</evidence>
<evidence type="ECO:0000313" key="3">
    <source>
        <dbReference type="EMBL" id="BBA34996.1"/>
    </source>
</evidence>
<dbReference type="EMBL" id="AP017928">
    <property type="protein sequence ID" value="BBA34996.1"/>
    <property type="molecule type" value="Genomic_DNA"/>
</dbReference>
<dbReference type="Pfam" id="PF12804">
    <property type="entry name" value="NTP_transf_3"/>
    <property type="match status" value="1"/>
</dbReference>
<dbReference type="RefSeq" id="WP_119630279.1">
    <property type="nucleotide sequence ID" value="NZ_AP017928.1"/>
</dbReference>
<keyword evidence="4" id="KW-1185">Reference proteome</keyword>
<dbReference type="Gene3D" id="3.90.550.10">
    <property type="entry name" value="Spore Coat Polysaccharide Biosynthesis Protein SpsA, Chain A"/>
    <property type="match status" value="1"/>
</dbReference>
<dbReference type="KEGG" id="mmai:sS8_3053"/>
<feature type="domain" description="MobA-like NTP transferase" evidence="2">
    <location>
        <begin position="13"/>
        <end position="174"/>
    </location>
</feature>
<proteinExistence type="predicted"/>
<sequence>MSTDPNEPKIGLILLAAGGSRRLGTPKQLLTWRGKSLLRRSAEAALASRCAPVIVVLGAEAEMLAGELRGLELRAIVNPDWEEGIGSSIRAGVSVLKDAEPEPDAALLALCDQALIEHRHLNDLAAAFSASRPSVAASRYGDAVGAPAVFHRSLFADLARLAGDQGAKKVILRHLQSAVFIDLPEGNLDIDTAEDYARLLNSMPSPNP</sequence>
<keyword evidence="1" id="KW-0460">Magnesium</keyword>
<reference evidence="3 4" key="1">
    <citation type="submission" date="2016-12" db="EMBL/GenBank/DDBJ databases">
        <title>Genome sequencing of Methylocaldum marinum.</title>
        <authorList>
            <person name="Takeuchi M."/>
            <person name="Kamagata Y."/>
            <person name="Hiraoka S."/>
            <person name="Oshima K."/>
            <person name="Hattori M."/>
            <person name="Iwasaki W."/>
        </authorList>
    </citation>
    <scope>NUCLEOTIDE SEQUENCE [LARGE SCALE GENOMIC DNA]</scope>
    <source>
        <strain evidence="3 4">S8</strain>
    </source>
</reference>
<evidence type="ECO:0000256" key="1">
    <source>
        <dbReference type="ARBA" id="ARBA00022842"/>
    </source>
</evidence>
<gene>
    <name evidence="3" type="ORF">sS8_3053</name>
</gene>
<dbReference type="Proteomes" id="UP000266313">
    <property type="component" value="Chromosome"/>
</dbReference>
<organism evidence="3 4">
    <name type="scientific">Methylocaldum marinum</name>
    <dbReference type="NCBI Taxonomy" id="1432792"/>
    <lineage>
        <taxon>Bacteria</taxon>
        <taxon>Pseudomonadati</taxon>
        <taxon>Pseudomonadota</taxon>
        <taxon>Gammaproteobacteria</taxon>
        <taxon>Methylococcales</taxon>
        <taxon>Methylococcaceae</taxon>
        <taxon>Methylocaldum</taxon>
    </lineage>
</organism>
<dbReference type="PANTHER" id="PTHR43777:SF1">
    <property type="entry name" value="MOLYBDENUM COFACTOR CYTIDYLYLTRANSFERASE"/>
    <property type="match status" value="1"/>
</dbReference>
<protein>
    <submittedName>
        <fullName evidence="3">4-diphosphocytidyl-2C-methyl-D-erythritol synthase</fullName>
    </submittedName>
</protein>
<dbReference type="InterPro" id="IPR025877">
    <property type="entry name" value="MobA-like_NTP_Trfase"/>
</dbReference>
<dbReference type="OrthoDB" id="285216at2"/>
<dbReference type="InterPro" id="IPR029044">
    <property type="entry name" value="Nucleotide-diphossugar_trans"/>
</dbReference>
<evidence type="ECO:0000259" key="2">
    <source>
        <dbReference type="Pfam" id="PF12804"/>
    </source>
</evidence>
<name>A0A250KTY1_9GAMM</name>
<dbReference type="AlphaFoldDB" id="A0A250KTY1"/>